<evidence type="ECO:0000256" key="7">
    <source>
        <dbReference type="SAM" id="MobiDB-lite"/>
    </source>
</evidence>
<keyword evidence="4 6" id="KW-0804">Transcription</keyword>
<dbReference type="InterPro" id="IPR007018">
    <property type="entry name" value="Mediator_Med6"/>
</dbReference>
<dbReference type="Proteomes" id="UP000007875">
    <property type="component" value="Unassembled WGS sequence"/>
</dbReference>
<protein>
    <recommendedName>
        <fullName evidence="6">Mediator of RNA polymerase II transcription subunit 6</fullName>
    </recommendedName>
    <alternativeName>
        <fullName evidence="6">Mediator complex subunit 6</fullName>
    </alternativeName>
</protein>
<dbReference type="GO" id="GO:0016592">
    <property type="term" value="C:mediator complex"/>
    <property type="evidence" value="ECO:0007669"/>
    <property type="project" value="InterPro"/>
</dbReference>
<evidence type="ECO:0000313" key="9">
    <source>
        <dbReference type="Proteomes" id="UP000007875"/>
    </source>
</evidence>
<dbReference type="AlphaFoldDB" id="H2Y615"/>
<evidence type="ECO:0000256" key="4">
    <source>
        <dbReference type="ARBA" id="ARBA00023163"/>
    </source>
</evidence>
<proteinExistence type="inferred from homology"/>
<organism evidence="8 9">
    <name type="scientific">Ciona savignyi</name>
    <name type="common">Pacific transparent sea squirt</name>
    <dbReference type="NCBI Taxonomy" id="51511"/>
    <lineage>
        <taxon>Eukaryota</taxon>
        <taxon>Metazoa</taxon>
        <taxon>Chordata</taxon>
        <taxon>Tunicata</taxon>
        <taxon>Ascidiacea</taxon>
        <taxon>Phlebobranchia</taxon>
        <taxon>Cionidae</taxon>
        <taxon>Ciona</taxon>
    </lineage>
</organism>
<evidence type="ECO:0000256" key="5">
    <source>
        <dbReference type="ARBA" id="ARBA00023242"/>
    </source>
</evidence>
<evidence type="ECO:0000256" key="2">
    <source>
        <dbReference type="ARBA" id="ARBA00007526"/>
    </source>
</evidence>
<accession>H2Y615</accession>
<dbReference type="Ensembl" id="ENSCSAVT00000000771.1">
    <property type="protein sequence ID" value="ENSCSAVP00000000763.1"/>
    <property type="gene ID" value="ENSCSAVG00000000433.1"/>
</dbReference>
<dbReference type="InParanoid" id="H2Y615"/>
<dbReference type="PANTHER" id="PTHR13104">
    <property type="entry name" value="MED-6-RELATED"/>
    <property type="match status" value="1"/>
</dbReference>
<keyword evidence="6" id="KW-0010">Activator</keyword>
<evidence type="ECO:0000256" key="3">
    <source>
        <dbReference type="ARBA" id="ARBA00023015"/>
    </source>
</evidence>
<reference evidence="9" key="1">
    <citation type="submission" date="2003-08" db="EMBL/GenBank/DDBJ databases">
        <authorList>
            <person name="Birren B."/>
            <person name="Nusbaum C."/>
            <person name="Abebe A."/>
            <person name="Abouelleil A."/>
            <person name="Adekoya E."/>
            <person name="Ait-zahra M."/>
            <person name="Allen N."/>
            <person name="Allen T."/>
            <person name="An P."/>
            <person name="Anderson M."/>
            <person name="Anderson S."/>
            <person name="Arachchi H."/>
            <person name="Armbruster J."/>
            <person name="Bachantsang P."/>
            <person name="Baldwin J."/>
            <person name="Barry A."/>
            <person name="Bayul T."/>
            <person name="Blitshsteyn B."/>
            <person name="Bloom T."/>
            <person name="Blye J."/>
            <person name="Boguslavskiy L."/>
            <person name="Borowsky M."/>
            <person name="Boukhgalter B."/>
            <person name="Brunache A."/>
            <person name="Butler J."/>
            <person name="Calixte N."/>
            <person name="Calvo S."/>
            <person name="Camarata J."/>
            <person name="Campo K."/>
            <person name="Chang J."/>
            <person name="Cheshatsang Y."/>
            <person name="Citroen M."/>
            <person name="Collymore A."/>
            <person name="Considine T."/>
            <person name="Cook A."/>
            <person name="Cooke P."/>
            <person name="Corum B."/>
            <person name="Cuomo C."/>
            <person name="David R."/>
            <person name="Dawoe T."/>
            <person name="Degray S."/>
            <person name="Dodge S."/>
            <person name="Dooley K."/>
            <person name="Dorje P."/>
            <person name="Dorjee K."/>
            <person name="Dorris L."/>
            <person name="Duffey N."/>
            <person name="Dupes A."/>
            <person name="Elkins T."/>
            <person name="Engels R."/>
            <person name="Erickson J."/>
            <person name="Farina A."/>
            <person name="Faro S."/>
            <person name="Ferreira P."/>
            <person name="Fischer H."/>
            <person name="Fitzgerald M."/>
            <person name="Foley K."/>
            <person name="Gage D."/>
            <person name="Galagan J."/>
            <person name="Gearin G."/>
            <person name="Gnerre S."/>
            <person name="Gnirke A."/>
            <person name="Goyette A."/>
            <person name="Graham J."/>
            <person name="Grandbois E."/>
            <person name="Gyaltsen K."/>
            <person name="Hafez N."/>
            <person name="Hagopian D."/>
            <person name="Hagos B."/>
            <person name="Hall J."/>
            <person name="Hatcher B."/>
            <person name="Heller A."/>
            <person name="Higgins H."/>
            <person name="Honan T."/>
            <person name="Horn A."/>
            <person name="Houde N."/>
            <person name="Hughes L."/>
            <person name="Hulme W."/>
            <person name="Husby E."/>
            <person name="Iliev I."/>
            <person name="Jaffe D."/>
            <person name="Jones C."/>
            <person name="Kamal M."/>
            <person name="Kamat A."/>
            <person name="Kamvysselis M."/>
            <person name="Karlsson E."/>
            <person name="Kells C."/>
            <person name="Kieu A."/>
            <person name="Kisner P."/>
            <person name="Kodira C."/>
            <person name="Kulbokas E."/>
            <person name="Labutti K."/>
            <person name="Lama D."/>
            <person name="Landers T."/>
            <person name="Leger J."/>
            <person name="Levine S."/>
            <person name="Lewis D."/>
            <person name="Lewis T."/>
            <person name="Lindblad-toh K."/>
            <person name="Liu X."/>
            <person name="Lokyitsang T."/>
            <person name="Lokyitsang Y."/>
            <person name="Lucien O."/>
            <person name="Lui A."/>
            <person name="Ma L.J."/>
            <person name="Mabbitt R."/>
            <person name="Macdonald J."/>
            <person name="Maclean C."/>
            <person name="Major J."/>
            <person name="Manning J."/>
            <person name="Marabella R."/>
            <person name="Maru K."/>
            <person name="Matthews C."/>
            <person name="Mauceli E."/>
            <person name="Mccarthy M."/>
            <person name="Mcdonough S."/>
            <person name="Mcghee T."/>
            <person name="Meldrim J."/>
            <person name="Meneus L."/>
            <person name="Mesirov J."/>
            <person name="Mihalev A."/>
            <person name="Mihova T."/>
            <person name="Mikkelsen T."/>
            <person name="Mlenga V."/>
            <person name="Moru K."/>
            <person name="Mozes J."/>
            <person name="Mulrain L."/>
            <person name="Munson G."/>
            <person name="Naylor J."/>
            <person name="Newes C."/>
            <person name="Nguyen C."/>
            <person name="Nguyen N."/>
            <person name="Nguyen T."/>
            <person name="Nicol R."/>
            <person name="Nielsen C."/>
            <person name="Nizzari M."/>
            <person name="Norbu C."/>
            <person name="Norbu N."/>
            <person name="O'donnell P."/>
            <person name="Okoawo O."/>
            <person name="O'leary S."/>
            <person name="Omotosho B."/>
            <person name="O'neill K."/>
            <person name="Osman S."/>
            <person name="Parker S."/>
            <person name="Perrin D."/>
            <person name="Phunkhang P."/>
            <person name="Piqani B."/>
            <person name="Purcell S."/>
            <person name="Rachupka T."/>
            <person name="Ramasamy U."/>
            <person name="Rameau R."/>
            <person name="Ray V."/>
            <person name="Raymond C."/>
            <person name="Retta R."/>
            <person name="Richardson S."/>
            <person name="Rise C."/>
            <person name="Rodriguez J."/>
            <person name="Rogers J."/>
            <person name="Rogov P."/>
            <person name="Rutman M."/>
            <person name="Schupbach R."/>
            <person name="Seaman C."/>
            <person name="Settipalli S."/>
            <person name="Sharpe T."/>
            <person name="Sheridan J."/>
            <person name="Sherpa N."/>
            <person name="Shi J."/>
            <person name="Smirnov S."/>
            <person name="Smith C."/>
            <person name="Sougnez C."/>
            <person name="Spencer B."/>
            <person name="Stalker J."/>
            <person name="Stange-thomann N."/>
            <person name="Stavropoulos S."/>
            <person name="Stetson K."/>
            <person name="Stone C."/>
            <person name="Stone S."/>
            <person name="Stubbs M."/>
            <person name="Talamas J."/>
            <person name="Tchuinga P."/>
            <person name="Tenzing P."/>
            <person name="Tesfaye S."/>
            <person name="Theodore J."/>
            <person name="Thoulutsang Y."/>
            <person name="Topham K."/>
            <person name="Towey S."/>
            <person name="Tsamla T."/>
            <person name="Tsomo N."/>
            <person name="Vallee D."/>
            <person name="Vassiliev H."/>
            <person name="Venkataraman V."/>
            <person name="Vinson J."/>
            <person name="Vo A."/>
            <person name="Wade C."/>
            <person name="Wang S."/>
            <person name="Wangchuk T."/>
            <person name="Wangdi T."/>
            <person name="Whittaker C."/>
            <person name="Wilkinson J."/>
            <person name="Wu Y."/>
            <person name="Wyman D."/>
            <person name="Yadav S."/>
            <person name="Yang S."/>
            <person name="Yang X."/>
            <person name="Yeager S."/>
            <person name="Yee E."/>
            <person name="Young G."/>
            <person name="Zainoun J."/>
            <person name="Zembeck L."/>
            <person name="Zimmer A."/>
            <person name="Zody M."/>
            <person name="Lander E."/>
        </authorList>
    </citation>
    <scope>NUCLEOTIDE SEQUENCE [LARGE SCALE GENOMIC DNA]</scope>
</reference>
<keyword evidence="9" id="KW-1185">Reference proteome</keyword>
<gene>
    <name evidence="6" type="primary">MED6</name>
</gene>
<dbReference type="HOGENOM" id="CLU_077754_1_0_1"/>
<comment type="subcellular location">
    <subcellularLocation>
        <location evidence="1 6">Nucleus</location>
    </subcellularLocation>
</comment>
<reference evidence="8" key="2">
    <citation type="submission" date="2025-08" db="UniProtKB">
        <authorList>
            <consortium name="Ensembl"/>
        </authorList>
    </citation>
    <scope>IDENTIFICATION</scope>
</reference>
<keyword evidence="5 6" id="KW-0539">Nucleus</keyword>
<dbReference type="Gene3D" id="3.10.450.580">
    <property type="entry name" value="Mediator complex, subunit Med6"/>
    <property type="match status" value="1"/>
</dbReference>
<comment type="similarity">
    <text evidence="2 6">Belongs to the Mediator complex subunit 6 family.</text>
</comment>
<dbReference type="STRING" id="51511.ENSCSAVP00000000763"/>
<feature type="region of interest" description="Disordered" evidence="7">
    <location>
        <begin position="182"/>
        <end position="228"/>
    </location>
</feature>
<name>H2Y615_CIOSA</name>
<dbReference type="InterPro" id="IPR038566">
    <property type="entry name" value="Mediator_Med6_sf"/>
</dbReference>
<comment type="function">
    <text evidence="6">Component of the Mediator complex, a coactivator involved in the regulated transcription of nearly all RNA polymerase II-dependent genes. Mediator functions as a bridge to convey information from gene-specific regulatory proteins to the basal RNA polymerase II transcription machinery. Mediator is recruited to promoters by direct interactions with regulatory proteins and serves as a scaffold for the assembly of a functional preinitiation complex with RNA polymerase II and the general transcription factors.</text>
</comment>
<evidence type="ECO:0000313" key="8">
    <source>
        <dbReference type="Ensembl" id="ENSCSAVP00000000763.1"/>
    </source>
</evidence>
<dbReference type="GeneTree" id="ENSGT00390000017666"/>
<comment type="subunit">
    <text evidence="6">Component of the Mediator complex.</text>
</comment>
<sequence>MDDKVKQLDISWHDPTWNPLPNKDQILDYFSGRSNPFYDRTCNNETIRMQRLSLAHLENMVGLEYILLHEQQPILYVIRKQRRHSPKQVTTIADYYVIAGVAYQAPDLASMCNSRLMTMFHHLDSAFTQALSYSRYHPAKGYTWNFNEHNEEKKKKTPDAGSMFQINRVDTLLASLTQRFPHTHVQQQDGGKPTPIEPAKKVEKPNISKVSKSFPSNAVHDGKPLPEK</sequence>
<reference evidence="8" key="3">
    <citation type="submission" date="2025-09" db="UniProtKB">
        <authorList>
            <consortium name="Ensembl"/>
        </authorList>
    </citation>
    <scope>IDENTIFICATION</scope>
</reference>
<keyword evidence="3 6" id="KW-0805">Transcription regulation</keyword>
<dbReference type="OMA" id="WHDSALV"/>
<evidence type="ECO:0000256" key="6">
    <source>
        <dbReference type="RuleBase" id="RU364143"/>
    </source>
</evidence>
<dbReference type="GO" id="GO:0003712">
    <property type="term" value="F:transcription coregulator activity"/>
    <property type="evidence" value="ECO:0007669"/>
    <property type="project" value="InterPro"/>
</dbReference>
<dbReference type="GO" id="GO:0006357">
    <property type="term" value="P:regulation of transcription by RNA polymerase II"/>
    <property type="evidence" value="ECO:0007669"/>
    <property type="project" value="InterPro"/>
</dbReference>
<evidence type="ECO:0000256" key="1">
    <source>
        <dbReference type="ARBA" id="ARBA00004123"/>
    </source>
</evidence>
<dbReference type="Pfam" id="PF04934">
    <property type="entry name" value="Med6"/>
    <property type="match status" value="1"/>
</dbReference>
<dbReference type="eggNOG" id="KOG3169">
    <property type="taxonomic scope" value="Eukaryota"/>
</dbReference>